<feature type="region of interest" description="Disordered" evidence="1">
    <location>
        <begin position="73"/>
        <end position="184"/>
    </location>
</feature>
<reference evidence="2" key="1">
    <citation type="journal article" date="2020" name="Stud. Mycol.">
        <title>101 Dothideomycetes genomes: a test case for predicting lifestyles and emergence of pathogens.</title>
        <authorList>
            <person name="Haridas S."/>
            <person name="Albert R."/>
            <person name="Binder M."/>
            <person name="Bloem J."/>
            <person name="Labutti K."/>
            <person name="Salamov A."/>
            <person name="Andreopoulos B."/>
            <person name="Baker S."/>
            <person name="Barry K."/>
            <person name="Bills G."/>
            <person name="Bluhm B."/>
            <person name="Cannon C."/>
            <person name="Castanera R."/>
            <person name="Culley D."/>
            <person name="Daum C."/>
            <person name="Ezra D."/>
            <person name="Gonzalez J."/>
            <person name="Henrissat B."/>
            <person name="Kuo A."/>
            <person name="Liang C."/>
            <person name="Lipzen A."/>
            <person name="Lutzoni F."/>
            <person name="Magnuson J."/>
            <person name="Mondo S."/>
            <person name="Nolan M."/>
            <person name="Ohm R."/>
            <person name="Pangilinan J."/>
            <person name="Park H.-J."/>
            <person name="Ramirez L."/>
            <person name="Alfaro M."/>
            <person name="Sun H."/>
            <person name="Tritt A."/>
            <person name="Yoshinaga Y."/>
            <person name="Zwiers L.-H."/>
            <person name="Turgeon B."/>
            <person name="Goodwin S."/>
            <person name="Spatafora J."/>
            <person name="Crous P."/>
            <person name="Grigoriev I."/>
        </authorList>
    </citation>
    <scope>NUCLEOTIDE SEQUENCE</scope>
    <source>
        <strain evidence="2">CBS 109.77</strain>
    </source>
</reference>
<dbReference type="EMBL" id="MU002643">
    <property type="protein sequence ID" value="KAF2785841.1"/>
    <property type="molecule type" value="Genomic_DNA"/>
</dbReference>
<accession>A0A6A6WPL3</accession>
<gene>
    <name evidence="2" type="ORF">K505DRAFT_159899</name>
</gene>
<dbReference type="Proteomes" id="UP000799757">
    <property type="component" value="Unassembled WGS sequence"/>
</dbReference>
<feature type="compositionally biased region" description="Low complexity" evidence="1">
    <location>
        <begin position="111"/>
        <end position="122"/>
    </location>
</feature>
<keyword evidence="3" id="KW-1185">Reference proteome</keyword>
<organism evidence="2 3">
    <name type="scientific">Melanomma pulvis-pyrius CBS 109.77</name>
    <dbReference type="NCBI Taxonomy" id="1314802"/>
    <lineage>
        <taxon>Eukaryota</taxon>
        <taxon>Fungi</taxon>
        <taxon>Dikarya</taxon>
        <taxon>Ascomycota</taxon>
        <taxon>Pezizomycotina</taxon>
        <taxon>Dothideomycetes</taxon>
        <taxon>Pleosporomycetidae</taxon>
        <taxon>Pleosporales</taxon>
        <taxon>Melanommataceae</taxon>
        <taxon>Melanomma</taxon>
    </lineage>
</organism>
<sequence>MSPRWRRGVWRFVPCCDCDPRGLRVGSPFQHVVVSFSLLQREGSPPGNGNLAALLGMHAARAEQHCLQLQSSLSRADRDAHRNASHVEVAEKKTVGGSPPRRRHHHPRVDGGSTSATASTTGHGMPNPALRKRGQRRHGPGQKSRATPRGAILHGRPPREGDFGQTLTPIPPKAWASHRPTGHH</sequence>
<evidence type="ECO:0000313" key="2">
    <source>
        <dbReference type="EMBL" id="KAF2785841.1"/>
    </source>
</evidence>
<dbReference type="AlphaFoldDB" id="A0A6A6WPL3"/>
<proteinExistence type="predicted"/>
<protein>
    <submittedName>
        <fullName evidence="2">Uncharacterized protein</fullName>
    </submittedName>
</protein>
<name>A0A6A6WPL3_9PLEO</name>
<feature type="compositionally biased region" description="Basic residues" evidence="1">
    <location>
        <begin position="130"/>
        <end position="140"/>
    </location>
</feature>
<evidence type="ECO:0000256" key="1">
    <source>
        <dbReference type="SAM" id="MobiDB-lite"/>
    </source>
</evidence>
<evidence type="ECO:0000313" key="3">
    <source>
        <dbReference type="Proteomes" id="UP000799757"/>
    </source>
</evidence>